<reference evidence="1 2" key="1">
    <citation type="submission" date="2024-04" db="EMBL/GenBank/DDBJ databases">
        <authorList>
            <person name="Fracassetti M."/>
        </authorList>
    </citation>
    <scope>NUCLEOTIDE SEQUENCE [LARGE SCALE GENOMIC DNA]</scope>
</reference>
<protein>
    <submittedName>
        <fullName evidence="1">Uncharacterized protein</fullName>
    </submittedName>
</protein>
<dbReference type="Proteomes" id="UP001497516">
    <property type="component" value="Chromosome 6"/>
</dbReference>
<dbReference type="EMBL" id="OZ034819">
    <property type="protein sequence ID" value="CAL1394359.1"/>
    <property type="molecule type" value="Genomic_DNA"/>
</dbReference>
<gene>
    <name evidence="1" type="ORF">LTRI10_LOCUS34865</name>
</gene>
<organism evidence="1 2">
    <name type="scientific">Linum trigynum</name>
    <dbReference type="NCBI Taxonomy" id="586398"/>
    <lineage>
        <taxon>Eukaryota</taxon>
        <taxon>Viridiplantae</taxon>
        <taxon>Streptophyta</taxon>
        <taxon>Embryophyta</taxon>
        <taxon>Tracheophyta</taxon>
        <taxon>Spermatophyta</taxon>
        <taxon>Magnoliopsida</taxon>
        <taxon>eudicotyledons</taxon>
        <taxon>Gunneridae</taxon>
        <taxon>Pentapetalae</taxon>
        <taxon>rosids</taxon>
        <taxon>fabids</taxon>
        <taxon>Malpighiales</taxon>
        <taxon>Linaceae</taxon>
        <taxon>Linum</taxon>
    </lineage>
</organism>
<keyword evidence="2" id="KW-1185">Reference proteome</keyword>
<proteinExistence type="predicted"/>
<evidence type="ECO:0000313" key="1">
    <source>
        <dbReference type="EMBL" id="CAL1394359.1"/>
    </source>
</evidence>
<accession>A0AAV2F8N4</accession>
<dbReference type="AlphaFoldDB" id="A0AAV2F8N4"/>
<evidence type="ECO:0000313" key="2">
    <source>
        <dbReference type="Proteomes" id="UP001497516"/>
    </source>
</evidence>
<sequence>MIQSVPCIEDHSDDLPHGTLVTKFIESVGIRLDDYVFLNSKSVPIIVSRVMKLSNTYDARRDRIHNVAEDAPDKRLRIGSGPYEHVFAAVFGSDDDSIWW</sequence>
<name>A0AAV2F8N4_9ROSI</name>